<dbReference type="EMBL" id="JACHMB010000001">
    <property type="protein sequence ID" value="MBB5778086.1"/>
    <property type="molecule type" value="Genomic_DNA"/>
</dbReference>
<evidence type="ECO:0000313" key="2">
    <source>
        <dbReference type="Proteomes" id="UP000579153"/>
    </source>
</evidence>
<keyword evidence="2" id="KW-1185">Reference proteome</keyword>
<protein>
    <submittedName>
        <fullName evidence="1">Uncharacterized protein</fullName>
    </submittedName>
</protein>
<comment type="caution">
    <text evidence="1">The sequence shown here is derived from an EMBL/GenBank/DDBJ whole genome shotgun (WGS) entry which is preliminary data.</text>
</comment>
<dbReference type="AlphaFoldDB" id="A0A7W9G6M8"/>
<evidence type="ECO:0000313" key="1">
    <source>
        <dbReference type="EMBL" id="MBB5778086.1"/>
    </source>
</evidence>
<dbReference type="Proteomes" id="UP000579153">
    <property type="component" value="Unassembled WGS sequence"/>
</dbReference>
<accession>A0A7W9G6M8</accession>
<name>A0A7W9G6M8_9ACTN</name>
<gene>
    <name evidence="1" type="ORF">HD596_004842</name>
</gene>
<proteinExistence type="predicted"/>
<organism evidence="1 2">
    <name type="scientific">Nonomuraea jabiensis</name>
    <dbReference type="NCBI Taxonomy" id="882448"/>
    <lineage>
        <taxon>Bacteria</taxon>
        <taxon>Bacillati</taxon>
        <taxon>Actinomycetota</taxon>
        <taxon>Actinomycetes</taxon>
        <taxon>Streptosporangiales</taxon>
        <taxon>Streptosporangiaceae</taxon>
        <taxon>Nonomuraea</taxon>
    </lineage>
</organism>
<sequence length="29" mass="3511">MRDSGKHVREYVDGWLGDAGGWVWRWMIF</sequence>
<reference evidence="1 2" key="1">
    <citation type="submission" date="2020-08" db="EMBL/GenBank/DDBJ databases">
        <title>Sequencing the genomes of 1000 actinobacteria strains.</title>
        <authorList>
            <person name="Klenk H.-P."/>
        </authorList>
    </citation>
    <scope>NUCLEOTIDE SEQUENCE [LARGE SCALE GENOMIC DNA]</scope>
    <source>
        <strain evidence="1 2">DSM 45507</strain>
    </source>
</reference>